<sequence length="420" mass="45242">MALLTPLDRAERLFAELATLSADVPGVTRASFGPVEDAAHAMITREAVALGLETRTDAIGNLYVTLPGADRDAPALMTGSHLDSVPHGGNFDGAAGVIAGLVLLERLRDGPQPPCDVTLMAIRAEEMIWFPEHYLGSRAAFGVLPTDAPDRVKRSDTGRSLAEHMTEAGFDPQTIRDGQPQLDPNHIAAFVEVHIEQGPVLIEAQRPVGIVTAIRGNIRHRFCRIEGETTHAGGVPRQSRRDAVLAGAELVHAMETYWLEAEAKGDDMVLTLGEFTTDAKLHGITKVPGLLTFTLDVRSQDDTVLNLFEHWVQKQASDIGERRGVRIDLGPYTQAAAAPMTASIRRGLVIAAEQCAIDILELPSGGGHDCATFADQGVPSAMVFIRNENGSHNPAEAMDLSDFGHACDVLYAWARSYLKV</sequence>
<keyword evidence="2 3" id="KW-0378">Hydrolase</keyword>
<dbReference type="Proteomes" id="UP000809440">
    <property type="component" value="Unassembled WGS sequence"/>
</dbReference>
<dbReference type="PIRSF" id="PIRSF001235">
    <property type="entry name" value="Amidase_carbamoylase"/>
    <property type="match status" value="1"/>
</dbReference>
<keyword evidence="4" id="KW-1185">Reference proteome</keyword>
<organism evidence="3 4">
    <name type="scientific">Marivita cryptomonadis</name>
    <dbReference type="NCBI Taxonomy" id="505252"/>
    <lineage>
        <taxon>Bacteria</taxon>
        <taxon>Pseudomonadati</taxon>
        <taxon>Pseudomonadota</taxon>
        <taxon>Alphaproteobacteria</taxon>
        <taxon>Rhodobacterales</taxon>
        <taxon>Roseobacteraceae</taxon>
        <taxon>Marivita</taxon>
    </lineage>
</organism>
<evidence type="ECO:0000256" key="1">
    <source>
        <dbReference type="ARBA" id="ARBA00006153"/>
    </source>
</evidence>
<dbReference type="SUPFAM" id="SSF53187">
    <property type="entry name" value="Zn-dependent exopeptidases"/>
    <property type="match status" value="1"/>
</dbReference>
<accession>A0ABS1ZX60</accession>
<evidence type="ECO:0000256" key="2">
    <source>
        <dbReference type="ARBA" id="ARBA00022801"/>
    </source>
</evidence>
<dbReference type="PANTHER" id="PTHR32494:SF5">
    <property type="entry name" value="ALLANTOATE AMIDOHYDROLASE"/>
    <property type="match status" value="1"/>
</dbReference>
<dbReference type="Pfam" id="PF01546">
    <property type="entry name" value="Peptidase_M20"/>
    <property type="match status" value="1"/>
</dbReference>
<dbReference type="GO" id="GO:0016787">
    <property type="term" value="F:hydrolase activity"/>
    <property type="evidence" value="ECO:0007669"/>
    <property type="project" value="UniProtKB-KW"/>
</dbReference>
<dbReference type="InterPro" id="IPR002933">
    <property type="entry name" value="Peptidase_M20"/>
</dbReference>
<dbReference type="PANTHER" id="PTHR32494">
    <property type="entry name" value="ALLANTOATE DEIMINASE-RELATED"/>
    <property type="match status" value="1"/>
</dbReference>
<dbReference type="InterPro" id="IPR010158">
    <property type="entry name" value="Amidase_Cbmase"/>
</dbReference>
<dbReference type="Gene3D" id="3.40.630.10">
    <property type="entry name" value="Zn peptidases"/>
    <property type="match status" value="1"/>
</dbReference>
<dbReference type="InterPro" id="IPR036264">
    <property type="entry name" value="Bact_exopeptidase_dim_dom"/>
</dbReference>
<dbReference type="EMBL" id="JAFBXF010000009">
    <property type="protein sequence ID" value="MBM2418249.1"/>
    <property type="molecule type" value="Genomic_DNA"/>
</dbReference>
<dbReference type="NCBIfam" id="TIGR01879">
    <property type="entry name" value="hydantase"/>
    <property type="match status" value="1"/>
</dbReference>
<dbReference type="GeneID" id="62640289"/>
<name>A0ABS1ZX60_9RHOB</name>
<dbReference type="Gene3D" id="3.30.70.360">
    <property type="match status" value="1"/>
</dbReference>
<gene>
    <name evidence="3" type="ORF">JQX48_14800</name>
</gene>
<protein>
    <submittedName>
        <fullName evidence="3">Hydantoinase/carbamoylase family amidase</fullName>
        <ecNumber evidence="3">3.5.-.-</ecNumber>
    </submittedName>
</protein>
<comment type="similarity">
    <text evidence="1">Belongs to the peptidase M20 family.</text>
</comment>
<dbReference type="SUPFAM" id="SSF55031">
    <property type="entry name" value="Bacterial exopeptidase dimerisation domain"/>
    <property type="match status" value="1"/>
</dbReference>
<proteinExistence type="inferred from homology"/>
<comment type="caution">
    <text evidence="3">The sequence shown here is derived from an EMBL/GenBank/DDBJ whole genome shotgun (WGS) entry which is preliminary data.</text>
</comment>
<dbReference type="RefSeq" id="WP_085628564.1">
    <property type="nucleotide sequence ID" value="NZ_JAFBWU010000009.1"/>
</dbReference>
<reference evidence="3 4" key="1">
    <citation type="submission" date="2021-01" db="EMBL/GenBank/DDBJ databases">
        <title>Diatom-associated Roseobacters Show Island Model of Population Structure.</title>
        <authorList>
            <person name="Qu L."/>
            <person name="Feng X."/>
            <person name="Chen Y."/>
            <person name="Li L."/>
            <person name="Wang X."/>
            <person name="Hu Z."/>
            <person name="Wang H."/>
            <person name="Luo H."/>
        </authorList>
    </citation>
    <scope>NUCLEOTIDE SEQUENCE [LARGE SCALE GENOMIC DNA]</scope>
    <source>
        <strain evidence="3 4">CC28-63</strain>
    </source>
</reference>
<dbReference type="EC" id="3.5.-.-" evidence="3"/>
<evidence type="ECO:0000313" key="4">
    <source>
        <dbReference type="Proteomes" id="UP000809440"/>
    </source>
</evidence>
<evidence type="ECO:0000313" key="3">
    <source>
        <dbReference type="EMBL" id="MBM2418249.1"/>
    </source>
</evidence>